<dbReference type="Pfam" id="PF13302">
    <property type="entry name" value="Acetyltransf_3"/>
    <property type="match status" value="1"/>
</dbReference>
<dbReference type="PANTHER" id="PTHR43610">
    <property type="entry name" value="BLL6696 PROTEIN"/>
    <property type="match status" value="1"/>
</dbReference>
<dbReference type="InterPro" id="IPR016181">
    <property type="entry name" value="Acyl_CoA_acyltransferase"/>
</dbReference>
<comment type="caution">
    <text evidence="2">The sequence shown here is derived from an EMBL/GenBank/DDBJ whole genome shotgun (WGS) entry which is preliminary data.</text>
</comment>
<organism evidence="2">
    <name type="scientific">Sphingomonas psychrotolerans</name>
    <dbReference type="NCBI Taxonomy" id="1327635"/>
    <lineage>
        <taxon>Bacteria</taxon>
        <taxon>Pseudomonadati</taxon>
        <taxon>Pseudomonadota</taxon>
        <taxon>Alphaproteobacteria</taxon>
        <taxon>Sphingomonadales</taxon>
        <taxon>Sphingomonadaceae</taxon>
        <taxon>Sphingomonas</taxon>
    </lineage>
</organism>
<dbReference type="SUPFAM" id="SSF55729">
    <property type="entry name" value="Acyl-CoA N-acyltransferases (Nat)"/>
    <property type="match status" value="1"/>
</dbReference>
<reference evidence="2" key="1">
    <citation type="submission" date="2022-04" db="EMBL/GenBank/DDBJ databases">
        <title>Tomato heritable bacteria conferring resistance against bacterial wilt.</title>
        <authorList>
            <person name="Yin J."/>
        </authorList>
    </citation>
    <scope>NUCLEOTIDE SEQUENCE</scope>
    <source>
        <strain evidence="2">Cra20</strain>
    </source>
</reference>
<protein>
    <submittedName>
        <fullName evidence="2">GNAT family N-acetyltransferase</fullName>
    </submittedName>
</protein>
<evidence type="ECO:0000313" key="2">
    <source>
        <dbReference type="EMBL" id="MDT8758368.1"/>
    </source>
</evidence>
<dbReference type="PROSITE" id="PS51186">
    <property type="entry name" value="GNAT"/>
    <property type="match status" value="1"/>
</dbReference>
<evidence type="ECO:0000259" key="1">
    <source>
        <dbReference type="PROSITE" id="PS51186"/>
    </source>
</evidence>
<dbReference type="Gene3D" id="3.40.630.30">
    <property type="match status" value="1"/>
</dbReference>
<accession>A0ABU3N1D5</accession>
<proteinExistence type="predicted"/>
<feature type="domain" description="N-acetyltransferase" evidence="1">
    <location>
        <begin position="15"/>
        <end position="168"/>
    </location>
</feature>
<dbReference type="InterPro" id="IPR000182">
    <property type="entry name" value="GNAT_dom"/>
</dbReference>
<gene>
    <name evidence="2" type="ORF">MZO42_06640</name>
</gene>
<dbReference type="PANTHER" id="PTHR43610:SF1">
    <property type="entry name" value="N-ACETYLTRANSFERASE DOMAIN-CONTAINING PROTEIN"/>
    <property type="match status" value="1"/>
</dbReference>
<name>A0ABU3N1D5_9SPHN</name>
<sequence length="198" mass="22329">MSVWRDTPTLAGRHVRLRPMVADDRDALLDAFEGLHSLFHTTVPDADTFDAWYDRVMFDTAAGRNMPFTVLDAAGRVSGVTRFLRMSEPHRRVEIGGTLYAPRVQRTGLNTEAKYMLLGHAFEVLGVHCVQIRTDFLNHASRRAIERLGARLDGVLRGHLILKGHLRDSAVYSILAHEWPGVRRNLELLMARYDGGPT</sequence>
<dbReference type="EMBL" id="JALMLT010000001">
    <property type="protein sequence ID" value="MDT8758368.1"/>
    <property type="molecule type" value="Genomic_DNA"/>
</dbReference>